<reference evidence="1" key="1">
    <citation type="submission" date="2020-02" db="EMBL/GenBank/DDBJ databases">
        <authorList>
            <person name="Meier V. D."/>
        </authorList>
    </citation>
    <scope>NUCLEOTIDE SEQUENCE</scope>
    <source>
        <strain evidence="1">AVDCRST_MAG11</strain>
    </source>
</reference>
<dbReference type="EMBL" id="CADCTU010000137">
    <property type="protein sequence ID" value="CAA9298234.1"/>
    <property type="molecule type" value="Genomic_DNA"/>
</dbReference>
<name>A0A6J4K8G0_9BACT</name>
<dbReference type="AlphaFoldDB" id="A0A6J4K8G0"/>
<organism evidence="1">
    <name type="scientific">uncultured Gemmatimonadaceae bacterium</name>
    <dbReference type="NCBI Taxonomy" id="246130"/>
    <lineage>
        <taxon>Bacteria</taxon>
        <taxon>Pseudomonadati</taxon>
        <taxon>Gemmatimonadota</taxon>
        <taxon>Gemmatimonadia</taxon>
        <taxon>Gemmatimonadales</taxon>
        <taxon>Gemmatimonadaceae</taxon>
        <taxon>environmental samples</taxon>
    </lineage>
</organism>
<sequence>MLHEHRRGVARREGRRAGEHLVADDAERVDVAPPVDLALAERLLRAHVGRGAQHHADLGEPLGARARERARRDAEVGDHGAAALAVEQDVVGLDVAVHHAARVRVGERVGDVGEDAADHGHRRARLPAEARAEALPLDERHDEVGQPVALVDRVDGHHVRVRERRGGLHLALEPRAHVGAEREVGREHLERHAASQAAVARLVDDGHRPPADLVLDVVVLAEGSGHPVAKTVGHRCAHAAPSSNKQHATGRDHRRLLVACCLNPADGVDEPLAMSAASSAPSTSRASAIARSATSVTWSRVALPVRRRTRS</sequence>
<accession>A0A6J4K8G0</accession>
<gene>
    <name evidence="1" type="ORF">AVDCRST_MAG11-638</name>
</gene>
<proteinExistence type="predicted"/>
<protein>
    <submittedName>
        <fullName evidence="1">Uncharacterized protein</fullName>
    </submittedName>
</protein>
<dbReference type="AntiFam" id="ANF00226">
    <property type="entry name" value="Shadow ORF (opposite pknB)"/>
</dbReference>
<evidence type="ECO:0000313" key="1">
    <source>
        <dbReference type="EMBL" id="CAA9298234.1"/>
    </source>
</evidence>